<reference evidence="1" key="2">
    <citation type="submission" date="1997-09" db="EMBL/GenBank/DDBJ databases">
        <authorList>
            <person name="Oliver K."/>
            <person name="Harris D."/>
        </authorList>
    </citation>
    <scope>NUCLEOTIDE SEQUENCE</scope>
</reference>
<gene>
    <name evidence="1" type="primary">MLCB637.08</name>
</gene>
<evidence type="ECO:0000313" key="1">
    <source>
        <dbReference type="EMBL" id="CAB16423.1"/>
    </source>
</evidence>
<proteinExistence type="predicted"/>
<organism evidence="1">
    <name type="scientific">Mycobacterium leprae</name>
    <dbReference type="NCBI Taxonomy" id="1769"/>
    <lineage>
        <taxon>Bacteria</taxon>
        <taxon>Bacillati</taxon>
        <taxon>Actinomycetota</taxon>
        <taxon>Actinomycetes</taxon>
        <taxon>Mycobacteriales</taxon>
        <taxon>Mycobacteriaceae</taxon>
        <taxon>Mycobacterium</taxon>
    </lineage>
</organism>
<accession>O33100</accession>
<sequence>MWLVGRIDGRRPVESTTVAVCAAKPSLTKTGSRCVAVPPSARGPALGGYWTAVLVALFNMGQHGACSAVWVGAPLPGMVARSSPTVQL</sequence>
<dbReference type="AlphaFoldDB" id="O33100"/>
<dbReference type="PIR" id="T45401">
    <property type="entry name" value="T45401"/>
</dbReference>
<name>O33100_MYCLR</name>
<reference evidence="1" key="3">
    <citation type="submission" date="1997-09" db="EMBL/GenBank/DDBJ databases">
        <authorList>
            <person name="Parkhill J."/>
            <person name="Barrell B.G."/>
            <person name="Rajandream M.A."/>
        </authorList>
    </citation>
    <scope>NUCLEOTIDE SEQUENCE</scope>
</reference>
<dbReference type="EMBL" id="Z99263">
    <property type="protein sequence ID" value="CAB16423.1"/>
    <property type="molecule type" value="Genomic_DNA"/>
</dbReference>
<protein>
    <submittedName>
        <fullName evidence="1">Uncharacterized protein MLCB637.08</fullName>
    </submittedName>
</protein>
<reference evidence="1" key="1">
    <citation type="journal article" date="1993" name="Mol. Microbiol.">
        <title>Use of an ordered cosmid library to deduce the genomic organization of Mycobacterium leprae.</title>
        <authorList>
            <person name="Eiglmeier K."/>
            <person name="Honore N."/>
            <person name="Woods S.A."/>
            <person name="Caudron B."/>
            <person name="Cole S.T."/>
        </authorList>
    </citation>
    <scope>NUCLEOTIDE SEQUENCE</scope>
</reference>